<feature type="region of interest" description="Disordered" evidence="1">
    <location>
        <begin position="1"/>
        <end position="34"/>
    </location>
</feature>
<dbReference type="GeneID" id="11538138"/>
<sequence>MEDQRTLVTPAGLDDYNRVEDEDDPRHPQYMDPSNNIHEQIATGAGGTNGPLQQGSGINETMAEQPTAADAAPNFMSELGGVIAGGAADAVESVGGIADLTGDTLKKAISQLTGKPLDPTQDITHADYERGTWLDVPDDWVPENKTALGKLARGFVEFGLLTAATGGVGSAAFGGARFGVRGLALARSAGIGARGTKFVKFVQKGAKIAAEGGAADLISTSSEDGNMANLVNEFAPWMPFSEALSVQDDDNPWLARIKTVTSGAGVNLVGWRIASYIKGRNAAKAEFNKLRKQGKSVDEAIEGANVAGNKVDADEYIRLANESEKASTQTAKDAYAAGKGIPHSDNRTEYIFSKLDEAEAKKFEELLTKNDPDSLQQRRMIEDIADARGVDEDDIFDFEMGRAPSQADDALRQSDPKVNPENHLDVEKADIVVDKGGVKSAIKTSIQDLKAGGPGRSWKHMWTAYSLKKMGGKNARRLKILEKTRDDIIQKAFNAADNTMSYEDMVRLTDKHIADSLDIIMEGGDMKTKFMKLFKEDPNNYRVFATDGEVIKTITPAQKAATQLALSMLADTATSISQAGVEMAGKVPIGTQFEQVMDAMKALMIEHKRFGLMWGLDGVGQQLDNIPENIIKNTKARLKQLDEENETLFDILGGLRRDGKYKEMAALLEVNAITGNKINTLEEVYEWISKSMTNGGTINGLQITGMRGNQLKATWYNSILSSIRTPIKAILGTNLISVLRPYQAWIGATLNGNKEEAMIAATAIDAIRQSWAESIDMFKYNWDAGVHKKAQSYDTRYNLEQDLEQWKVVGETIQKVGTDSQKRSYAILNGMVDFNTSRYVRYSTNAMGAGDAFARTMIGRMEMRMRAARKALEDGVDVTDIKKVAQATEENFRNSIFKEGKDGKWIVHDQAAKMAGDEAAMTRNLEGVAKVFDTLGTVPLLKAFFPFARTGVNALNLTFEHVPVLARTQRKFRDIMSGDPKRASQWGIRPEDIPQAQALQHGRLATGQALMGMTTMAALSGNMTGDYPYDKERRDLWRANKIPPYSVKVGDTWVSYRHIEPFNTVASMAANLVHNADVLGEGIIDEWFPKTMFMFSAVMVDKTMLSGVKELFSLADTEREDKGKELARVISSKVRPIVPFASMSKDIGNILDAVQKKNQFWRNAYTKGYDS</sequence>
<reference evidence="2 3" key="1">
    <citation type="submission" date="2009-10" db="EMBL/GenBank/DDBJ databases">
        <title>The Genome Sequence of Cyanophage NATL2A-133.</title>
        <authorList>
            <consortium name="The Broad Institute Genome Sequencing Platform"/>
            <person name="Henn M.R."/>
            <person name="Sullivan M.S."/>
            <person name="Osburne M.S."/>
            <person name="Levin J."/>
            <person name="Malboeuf C."/>
            <person name="Casali M."/>
            <person name="Russ C."/>
            <person name="Lennon N."/>
            <person name="Erlich R."/>
            <person name="Young S.K."/>
            <person name="Koehrsen M."/>
            <person name="Yandava C."/>
            <person name="Zeng Q."/>
            <person name="Alvarado L."/>
            <person name="Anderson S."/>
            <person name="Berlin A."/>
            <person name="Borenstein D."/>
            <person name="Chen Z."/>
            <person name="Engels R."/>
            <person name="Freedman E."/>
            <person name="Gellesch M."/>
            <person name="Goldberg J."/>
            <person name="Green L."/>
            <person name="Griggs A."/>
            <person name="Gujja S."/>
            <person name="Heiman D."/>
            <person name="Hepburn T."/>
            <person name="Howarth C."/>
            <person name="Jen D."/>
            <person name="Larson L."/>
            <person name="Lewis B."/>
            <person name="Mehta T."/>
            <person name="Park D."/>
            <person name="Pearson M."/>
            <person name="Roberts A."/>
            <person name="Ryan E."/>
            <person name="Saif S."/>
            <person name="Shea T."/>
            <person name="Shenoy N."/>
            <person name="Sisk P."/>
            <person name="Stolte C."/>
            <person name="Sykes S."/>
            <person name="Walk T."/>
            <person name="White J."/>
            <person name="Yu Q."/>
            <person name="Coleman M.L."/>
            <person name="Huang K.H."/>
            <person name="Weigele P.R."/>
            <person name="DeFrancesco A.S."/>
            <person name="Kern S.E."/>
            <person name="Thompson L.R."/>
            <person name="Fu R."/>
            <person name="Hombeck B."/>
            <person name="Chisholm S.W."/>
            <person name="Haas B."/>
            <person name="Nusbaum C."/>
            <person name="Galagan J."/>
            <person name="Birren B."/>
        </authorList>
    </citation>
    <scope>NUCLEOTIDE SEQUENCE [LARGE SCALE GENOMIC DNA]</scope>
    <source>
        <strain evidence="2">NATL2A-133</strain>
    </source>
</reference>
<evidence type="ECO:0000313" key="2">
    <source>
        <dbReference type="EMBL" id="ADP00159.1"/>
    </source>
</evidence>
<name>E3SP42_9CAUD</name>
<evidence type="ECO:0000256" key="1">
    <source>
        <dbReference type="SAM" id="MobiDB-lite"/>
    </source>
</evidence>
<dbReference type="KEGG" id="vg:11538138"/>
<gene>
    <name evidence="2" type="ORF">CYPG_00019</name>
</gene>
<dbReference type="OrthoDB" id="880at542835"/>
<dbReference type="Proteomes" id="UP000006533">
    <property type="component" value="Segment"/>
</dbReference>
<organism evidence="2 3">
    <name type="scientific">Cyanophage NATL2A-133</name>
    <dbReference type="NCBI Taxonomy" id="445692"/>
    <lineage>
        <taxon>Viruses</taxon>
        <taxon>Duplodnaviria</taxon>
        <taxon>Heunggongvirae</taxon>
        <taxon>Uroviricota</taxon>
        <taxon>Caudoviricetes</taxon>
        <taxon>Autographivirales</taxon>
        <taxon>Sechaudvirinae</taxon>
        <taxon>Tangaroavirus</taxon>
        <taxon>Tangaroavirus NATL2A133</taxon>
    </lineage>
</organism>
<feature type="compositionally biased region" description="Basic and acidic residues" evidence="1">
    <location>
        <begin position="15"/>
        <end position="29"/>
    </location>
</feature>
<proteinExistence type="predicted"/>
<evidence type="ECO:0000313" key="3">
    <source>
        <dbReference type="Proteomes" id="UP000006533"/>
    </source>
</evidence>
<dbReference type="EMBL" id="GU071104">
    <property type="protein sequence ID" value="ADP00159.1"/>
    <property type="molecule type" value="Genomic_DNA"/>
</dbReference>
<accession>E3SP42</accession>
<dbReference type="RefSeq" id="YP_005087531.1">
    <property type="nucleotide sequence ID" value="NC_016659.1"/>
</dbReference>
<protein>
    <submittedName>
        <fullName evidence="2">Predicted protein</fullName>
    </submittedName>
</protein>
<keyword evidence="3" id="KW-1185">Reference proteome</keyword>